<keyword evidence="5 7" id="KW-1133">Transmembrane helix</keyword>
<feature type="domain" description="Tyrosine-protein kinase G-rich" evidence="9">
    <location>
        <begin position="125"/>
        <end position="196"/>
    </location>
</feature>
<gene>
    <name evidence="10" type="ORF">UR08_10630</name>
</gene>
<evidence type="ECO:0000256" key="6">
    <source>
        <dbReference type="ARBA" id="ARBA00023136"/>
    </source>
</evidence>
<feature type="transmembrane region" description="Helical" evidence="7">
    <location>
        <begin position="21"/>
        <end position="40"/>
    </location>
</feature>
<keyword evidence="6 7" id="KW-0472">Membrane</keyword>
<keyword evidence="3" id="KW-1003">Cell membrane</keyword>
<evidence type="ECO:0000256" key="3">
    <source>
        <dbReference type="ARBA" id="ARBA00022475"/>
    </source>
</evidence>
<accession>A0A3D8TRM5</accession>
<dbReference type="PANTHER" id="PTHR32309">
    <property type="entry name" value="TYROSINE-PROTEIN KINASE"/>
    <property type="match status" value="1"/>
</dbReference>
<sequence>MQDTIDFTKICAIANKMKFKIALIFIVIVSSMSVYLWFIATPVYQSEVQLLVNQTERNTNIQDQEVQANLKLVETYSTIITSPRILDLVKQNLKGKYSKEDLSDAVNVKNNANSQVLTITAQDTNSKVATEIANQTAKVFKREIPKIMKVNNVTILTNAGVTNQNSEVKPNRALMLMLSLIVGVLVSLIVITIKAMNDKTIQTEQELQMEFGQTVLGTIEDFSKIKIQ</sequence>
<feature type="transmembrane region" description="Helical" evidence="7">
    <location>
        <begin position="173"/>
        <end position="193"/>
    </location>
</feature>
<evidence type="ECO:0000256" key="5">
    <source>
        <dbReference type="ARBA" id="ARBA00022989"/>
    </source>
</evidence>
<dbReference type="AlphaFoldDB" id="A0A3D8TRM5"/>
<dbReference type="PANTHER" id="PTHR32309:SF13">
    <property type="entry name" value="FERRIC ENTEROBACTIN TRANSPORT PROTEIN FEPE"/>
    <property type="match status" value="1"/>
</dbReference>
<keyword evidence="4 7" id="KW-0812">Transmembrane</keyword>
<dbReference type="GO" id="GO:0005886">
    <property type="term" value="C:plasma membrane"/>
    <property type="evidence" value="ECO:0007669"/>
    <property type="project" value="UniProtKB-SubCell"/>
</dbReference>
<dbReference type="EMBL" id="LARY01000002">
    <property type="protein sequence ID" value="RDX01362.1"/>
    <property type="molecule type" value="Genomic_DNA"/>
</dbReference>
<dbReference type="InterPro" id="IPR032807">
    <property type="entry name" value="GNVR"/>
</dbReference>
<evidence type="ECO:0000313" key="10">
    <source>
        <dbReference type="EMBL" id="RDX01362.1"/>
    </source>
</evidence>
<name>A0A3D8TRM5_9LIST</name>
<dbReference type="RefSeq" id="WP_115753621.1">
    <property type="nucleotide sequence ID" value="NZ_LARY01000002.1"/>
</dbReference>
<dbReference type="Proteomes" id="UP000257055">
    <property type="component" value="Unassembled WGS sequence"/>
</dbReference>
<comment type="subcellular location">
    <subcellularLocation>
        <location evidence="1">Cell membrane</location>
        <topology evidence="1">Multi-pass membrane protein</topology>
    </subcellularLocation>
</comment>
<proteinExistence type="inferred from homology"/>
<dbReference type="Pfam" id="PF13807">
    <property type="entry name" value="GNVR"/>
    <property type="match status" value="1"/>
</dbReference>
<protein>
    <recommendedName>
        <fullName evidence="12">Capsular polysaccharide biosynthesis protein CpsC</fullName>
    </recommendedName>
</protein>
<organism evidence="10 11">
    <name type="scientific">Listeria kieliensis</name>
    <dbReference type="NCBI Taxonomy" id="1621700"/>
    <lineage>
        <taxon>Bacteria</taxon>
        <taxon>Bacillati</taxon>
        <taxon>Bacillota</taxon>
        <taxon>Bacilli</taxon>
        <taxon>Bacillales</taxon>
        <taxon>Listeriaceae</taxon>
        <taxon>Listeria</taxon>
    </lineage>
</organism>
<dbReference type="InterPro" id="IPR003856">
    <property type="entry name" value="LPS_length_determ_N"/>
</dbReference>
<evidence type="ECO:0000259" key="8">
    <source>
        <dbReference type="Pfam" id="PF02706"/>
    </source>
</evidence>
<evidence type="ECO:0008006" key="12">
    <source>
        <dbReference type="Google" id="ProtNLM"/>
    </source>
</evidence>
<dbReference type="InterPro" id="IPR050445">
    <property type="entry name" value="Bact_polysacc_biosynth/exp"/>
</dbReference>
<feature type="domain" description="Polysaccharide chain length determinant N-terminal" evidence="8">
    <location>
        <begin position="3"/>
        <end position="93"/>
    </location>
</feature>
<dbReference type="Pfam" id="PF02706">
    <property type="entry name" value="Wzz"/>
    <property type="match status" value="1"/>
</dbReference>
<evidence type="ECO:0000256" key="7">
    <source>
        <dbReference type="SAM" id="Phobius"/>
    </source>
</evidence>
<evidence type="ECO:0000256" key="1">
    <source>
        <dbReference type="ARBA" id="ARBA00004651"/>
    </source>
</evidence>
<evidence type="ECO:0000256" key="2">
    <source>
        <dbReference type="ARBA" id="ARBA00006683"/>
    </source>
</evidence>
<comment type="similarity">
    <text evidence="2">Belongs to the CpsC/CapA family.</text>
</comment>
<evidence type="ECO:0000259" key="9">
    <source>
        <dbReference type="Pfam" id="PF13807"/>
    </source>
</evidence>
<dbReference type="GO" id="GO:0004713">
    <property type="term" value="F:protein tyrosine kinase activity"/>
    <property type="evidence" value="ECO:0007669"/>
    <property type="project" value="TreeGrafter"/>
</dbReference>
<evidence type="ECO:0000256" key="4">
    <source>
        <dbReference type="ARBA" id="ARBA00022692"/>
    </source>
</evidence>
<keyword evidence="11" id="KW-1185">Reference proteome</keyword>
<comment type="caution">
    <text evidence="10">The sequence shown here is derived from an EMBL/GenBank/DDBJ whole genome shotgun (WGS) entry which is preliminary data.</text>
</comment>
<evidence type="ECO:0000313" key="11">
    <source>
        <dbReference type="Proteomes" id="UP000257055"/>
    </source>
</evidence>
<reference evidence="11" key="1">
    <citation type="submission" date="2015-04" db="EMBL/GenBank/DDBJ databases">
        <authorList>
            <person name="Schardt J."/>
            <person name="Mueller-Herbst S."/>
            <person name="Scherer S."/>
            <person name="Huptas C."/>
        </authorList>
    </citation>
    <scope>NUCLEOTIDE SEQUENCE [LARGE SCALE GENOMIC DNA]</scope>
    <source>
        <strain evidence="11">Kiel-L1</strain>
    </source>
</reference>